<comment type="caution">
    <text evidence="2">The sequence shown here is derived from an EMBL/GenBank/DDBJ whole genome shotgun (WGS) entry which is preliminary data.</text>
</comment>
<gene>
    <name evidence="2" type="ORF">DFR24_0715</name>
</gene>
<evidence type="ECO:0008006" key="4">
    <source>
        <dbReference type="Google" id="ProtNLM"/>
    </source>
</evidence>
<name>A0A4R7PBH4_9GAMM</name>
<organism evidence="2 3">
    <name type="scientific">Panacagrimonas perspica</name>
    <dbReference type="NCBI Taxonomy" id="381431"/>
    <lineage>
        <taxon>Bacteria</taxon>
        <taxon>Pseudomonadati</taxon>
        <taxon>Pseudomonadota</taxon>
        <taxon>Gammaproteobacteria</taxon>
        <taxon>Nevskiales</taxon>
        <taxon>Nevskiaceae</taxon>
        <taxon>Panacagrimonas</taxon>
    </lineage>
</organism>
<keyword evidence="3" id="KW-1185">Reference proteome</keyword>
<dbReference type="EMBL" id="SOBT01000008">
    <property type="protein sequence ID" value="TDU31347.1"/>
    <property type="molecule type" value="Genomic_DNA"/>
</dbReference>
<feature type="chain" id="PRO_5030099589" description="Glycine zipper family protein" evidence="1">
    <location>
        <begin position="22"/>
        <end position="127"/>
    </location>
</feature>
<accession>A0A4R7PBH4</accession>
<dbReference type="PROSITE" id="PS51257">
    <property type="entry name" value="PROKAR_LIPOPROTEIN"/>
    <property type="match status" value="1"/>
</dbReference>
<evidence type="ECO:0000256" key="1">
    <source>
        <dbReference type="SAM" id="SignalP"/>
    </source>
</evidence>
<dbReference type="Proteomes" id="UP000295341">
    <property type="component" value="Unassembled WGS sequence"/>
</dbReference>
<reference evidence="2 3" key="1">
    <citation type="submission" date="2019-03" db="EMBL/GenBank/DDBJ databases">
        <title>Genomic Encyclopedia of Type Strains, Phase IV (KMG-IV): sequencing the most valuable type-strain genomes for metagenomic binning, comparative biology and taxonomic classification.</title>
        <authorList>
            <person name="Goeker M."/>
        </authorList>
    </citation>
    <scope>NUCLEOTIDE SEQUENCE [LARGE SCALE GENOMIC DNA]</scope>
    <source>
        <strain evidence="2 3">DSM 26377</strain>
    </source>
</reference>
<proteinExistence type="predicted"/>
<dbReference type="AlphaFoldDB" id="A0A4R7PBH4"/>
<dbReference type="RefSeq" id="WP_133879938.1">
    <property type="nucleotide sequence ID" value="NZ_MWIN01000039.1"/>
</dbReference>
<evidence type="ECO:0000313" key="2">
    <source>
        <dbReference type="EMBL" id="TDU31347.1"/>
    </source>
</evidence>
<dbReference type="OrthoDB" id="9133808at2"/>
<feature type="signal peptide" evidence="1">
    <location>
        <begin position="1"/>
        <end position="21"/>
    </location>
</feature>
<protein>
    <recommendedName>
        <fullName evidence="4">Glycine zipper family protein</fullName>
    </recommendedName>
</protein>
<sequence length="127" mass="12572">MKASLIVLSVLVLGLAGCANNQVIVDTKGVDMSRYQQDRRECEGYVEQVSSGGTIAKSAGLGAVIGAVVGGAAGAIFGDSTAAARGAAVGGVTGGAQGSVSGIAKGENSKEQVLRNCLSGRGYRVLN</sequence>
<keyword evidence="1" id="KW-0732">Signal</keyword>
<evidence type="ECO:0000313" key="3">
    <source>
        <dbReference type="Proteomes" id="UP000295341"/>
    </source>
</evidence>